<sequence length="97" mass="10961">MKEMKLFSLTTSFAENKDLARDLRINEIAPALKNGKDVILDFEGVQAVTQSFIHALLSGLFREQGAVVLDKIKFKNCNENVKKIIEIVVDYMQESIS</sequence>
<gene>
    <name evidence="2" type="ORF">UU55_C0012G0062</name>
</gene>
<name>A0A0G0VP96_UNCKA</name>
<organism evidence="2 3">
    <name type="scientific">candidate division WWE3 bacterium GW2011_GWC2_41_23</name>
    <dbReference type="NCBI Taxonomy" id="1619123"/>
    <lineage>
        <taxon>Bacteria</taxon>
        <taxon>Katanobacteria</taxon>
    </lineage>
</organism>
<dbReference type="Pfam" id="PF14213">
    <property type="entry name" value="DUF4325"/>
    <property type="match status" value="1"/>
</dbReference>
<dbReference type="Proteomes" id="UP000033947">
    <property type="component" value="Unassembled WGS sequence"/>
</dbReference>
<evidence type="ECO:0000259" key="1">
    <source>
        <dbReference type="Pfam" id="PF14213"/>
    </source>
</evidence>
<dbReference type="InterPro" id="IPR025474">
    <property type="entry name" value="DUF4325"/>
</dbReference>
<accession>A0A0G0VP96</accession>
<evidence type="ECO:0000313" key="3">
    <source>
        <dbReference type="Proteomes" id="UP000033947"/>
    </source>
</evidence>
<evidence type="ECO:0000313" key="2">
    <source>
        <dbReference type="EMBL" id="KKS02739.1"/>
    </source>
</evidence>
<feature type="domain" description="DUF4325" evidence="1">
    <location>
        <begin position="26"/>
        <end position="82"/>
    </location>
</feature>
<protein>
    <recommendedName>
        <fullName evidence="1">DUF4325 domain-containing protein</fullName>
    </recommendedName>
</protein>
<dbReference type="AlphaFoldDB" id="A0A0G0VP96"/>
<reference evidence="2 3" key="1">
    <citation type="journal article" date="2015" name="Nature">
        <title>rRNA introns, odd ribosomes, and small enigmatic genomes across a large radiation of phyla.</title>
        <authorList>
            <person name="Brown C.T."/>
            <person name="Hug L.A."/>
            <person name="Thomas B.C."/>
            <person name="Sharon I."/>
            <person name="Castelle C.J."/>
            <person name="Singh A."/>
            <person name="Wilkins M.J."/>
            <person name="Williams K.H."/>
            <person name="Banfield J.F."/>
        </authorList>
    </citation>
    <scope>NUCLEOTIDE SEQUENCE [LARGE SCALE GENOMIC DNA]</scope>
</reference>
<dbReference type="EMBL" id="LCBB01000012">
    <property type="protein sequence ID" value="KKS02739.1"/>
    <property type="molecule type" value="Genomic_DNA"/>
</dbReference>
<proteinExistence type="predicted"/>
<comment type="caution">
    <text evidence="2">The sequence shown here is derived from an EMBL/GenBank/DDBJ whole genome shotgun (WGS) entry which is preliminary data.</text>
</comment>